<dbReference type="PROSITE" id="PS51379">
    <property type="entry name" value="4FE4S_FER_2"/>
    <property type="match status" value="2"/>
</dbReference>
<name>A0ABV2NGA8_9HYPH</name>
<evidence type="ECO:0000256" key="7">
    <source>
        <dbReference type="SAM" id="MobiDB-lite"/>
    </source>
</evidence>
<evidence type="ECO:0000256" key="3">
    <source>
        <dbReference type="ARBA" id="ARBA00022737"/>
    </source>
</evidence>
<dbReference type="InterPro" id="IPR017900">
    <property type="entry name" value="4Fe4S_Fe_S_CS"/>
</dbReference>
<keyword evidence="6" id="KW-0249">Electron transport</keyword>
<dbReference type="PANTHER" id="PTHR32479:SF17">
    <property type="entry name" value="GLYCOLATE OXIDASE IRON-SULFUR SUBUNIT"/>
    <property type="match status" value="1"/>
</dbReference>
<sequence length="446" mass="47484">MQTNFAPAQLADPAMAASEKILRTCVHCGFCTATCPTYLLLGDELDSPRGRIYLIKDMLEGGKPASQEVVKHVDRCLSCLSCMTTCPSGVHYMHLVDHARAHIEETYTRPAGDRFLRALLAQVLPYPGRFRLALTAARLGAPFRGLVARLPRVGNRLAAMLDLAPAGTPPREPTNRPGRFPPAGAGAAGTAPKRVALLRGCAQSVLRPDFNAAAIRLLNRHGIEVVHANEGCCGALTHHMGKEDSAHAHAKQAIDAWDAEIAKGLDAILVTASGCGTTIKDYGFMFRDDPAYAEKALRVSSLAKDVTEYLALLDLAPVAETDLVVAYHSACSMQHGQGIRLEPKTLLKRAGFTVKDVPEGHICCGSAGTYNILQPELAAKLRARKVANIERVRPDVIATGNIGCATQIGKGTGIPIVHTVELLDWATGGPKPAALAGVAPRLEAAE</sequence>
<proteinExistence type="predicted"/>
<dbReference type="PANTHER" id="PTHR32479">
    <property type="entry name" value="GLYCOLATE OXIDASE IRON-SULFUR SUBUNIT"/>
    <property type="match status" value="1"/>
</dbReference>
<keyword evidence="1 6" id="KW-0004">4Fe-4S</keyword>
<dbReference type="EMBL" id="JBEPNW010000002">
    <property type="protein sequence ID" value="MET3865501.1"/>
    <property type="molecule type" value="Genomic_DNA"/>
</dbReference>
<comment type="caution">
    <text evidence="9">The sequence shown here is derived from an EMBL/GenBank/DDBJ whole genome shotgun (WGS) entry which is preliminary data.</text>
</comment>
<dbReference type="SUPFAM" id="SSF54862">
    <property type="entry name" value="4Fe-4S ferredoxins"/>
    <property type="match status" value="1"/>
</dbReference>
<keyword evidence="3" id="KW-0677">Repeat</keyword>
<comment type="cofactor">
    <cofactor evidence="6">
        <name>[4Fe-4S] cluster</name>
        <dbReference type="ChEBI" id="CHEBI:49883"/>
    </cofactor>
    <text evidence="6">Binds 2 [4Fe-4S] clusters.</text>
</comment>
<feature type="compositionally biased region" description="Low complexity" evidence="7">
    <location>
        <begin position="177"/>
        <end position="188"/>
    </location>
</feature>
<feature type="region of interest" description="Disordered" evidence="7">
    <location>
        <begin position="165"/>
        <end position="188"/>
    </location>
</feature>
<reference evidence="9 10" key="1">
    <citation type="submission" date="2024-06" db="EMBL/GenBank/DDBJ databases">
        <title>Genomics of switchgrass bacterial isolates.</title>
        <authorList>
            <person name="Shade A."/>
        </authorList>
    </citation>
    <scope>NUCLEOTIDE SEQUENCE [LARGE SCALE GENOMIC DNA]</scope>
    <source>
        <strain evidence="9 10">PvP084</strain>
    </source>
</reference>
<comment type="catalytic activity">
    <reaction evidence="6">
        <text>glycolate + A = glyoxylate + AH2</text>
        <dbReference type="Rhea" id="RHEA:21264"/>
        <dbReference type="ChEBI" id="CHEBI:13193"/>
        <dbReference type="ChEBI" id="CHEBI:17499"/>
        <dbReference type="ChEBI" id="CHEBI:29805"/>
        <dbReference type="ChEBI" id="CHEBI:36655"/>
        <dbReference type="EC" id="1.1.99.14"/>
    </reaction>
</comment>
<dbReference type="InterPro" id="IPR012257">
    <property type="entry name" value="Glc_ox_4Fe-4S"/>
</dbReference>
<feature type="domain" description="4Fe-4S ferredoxin-type" evidence="8">
    <location>
        <begin position="13"/>
        <end position="45"/>
    </location>
</feature>
<keyword evidence="6" id="KW-0813">Transport</keyword>
<dbReference type="InterPro" id="IPR017896">
    <property type="entry name" value="4Fe4S_Fe-S-bd"/>
</dbReference>
<dbReference type="Proteomes" id="UP001549119">
    <property type="component" value="Unassembled WGS sequence"/>
</dbReference>
<keyword evidence="2 6" id="KW-0479">Metal-binding</keyword>
<evidence type="ECO:0000256" key="6">
    <source>
        <dbReference type="PIRNR" id="PIRNR000139"/>
    </source>
</evidence>
<evidence type="ECO:0000256" key="1">
    <source>
        <dbReference type="ARBA" id="ARBA00022485"/>
    </source>
</evidence>
<evidence type="ECO:0000313" key="10">
    <source>
        <dbReference type="Proteomes" id="UP001549119"/>
    </source>
</evidence>
<dbReference type="Gene3D" id="1.10.1060.10">
    <property type="entry name" value="Alpha-helical ferredoxin"/>
    <property type="match status" value="1"/>
</dbReference>
<dbReference type="PIRSF" id="PIRSF000139">
    <property type="entry name" value="Glc_ox_4Fe-4S"/>
    <property type="match status" value="1"/>
</dbReference>
<accession>A0ABV2NGA8</accession>
<organism evidence="9 10">
    <name type="scientific">Methylobacterium radiotolerans</name>
    <dbReference type="NCBI Taxonomy" id="31998"/>
    <lineage>
        <taxon>Bacteria</taxon>
        <taxon>Pseudomonadati</taxon>
        <taxon>Pseudomonadota</taxon>
        <taxon>Alphaproteobacteria</taxon>
        <taxon>Hyphomicrobiales</taxon>
        <taxon>Methylobacteriaceae</taxon>
        <taxon>Methylobacterium</taxon>
    </lineage>
</organism>
<feature type="domain" description="4Fe-4S ferredoxin-type" evidence="8">
    <location>
        <begin position="67"/>
        <end position="96"/>
    </location>
</feature>
<evidence type="ECO:0000256" key="2">
    <source>
        <dbReference type="ARBA" id="ARBA00022723"/>
    </source>
</evidence>
<dbReference type="PROSITE" id="PS00198">
    <property type="entry name" value="4FE4S_FER_1"/>
    <property type="match status" value="1"/>
</dbReference>
<gene>
    <name evidence="9" type="ORF">ABIC20_002810</name>
</gene>
<dbReference type="RefSeq" id="WP_012321569.1">
    <property type="nucleotide sequence ID" value="NZ_BJXP01000015.1"/>
</dbReference>
<keyword evidence="4 6" id="KW-0408">Iron</keyword>
<dbReference type="InterPro" id="IPR004017">
    <property type="entry name" value="Cys_rich_dom"/>
</dbReference>
<dbReference type="InterPro" id="IPR009051">
    <property type="entry name" value="Helical_ferredxn"/>
</dbReference>
<evidence type="ECO:0000259" key="8">
    <source>
        <dbReference type="PROSITE" id="PS51379"/>
    </source>
</evidence>
<dbReference type="Pfam" id="PF02754">
    <property type="entry name" value="CCG"/>
    <property type="match status" value="2"/>
</dbReference>
<evidence type="ECO:0000256" key="5">
    <source>
        <dbReference type="ARBA" id="ARBA00023014"/>
    </source>
</evidence>
<evidence type="ECO:0000313" key="9">
    <source>
        <dbReference type="EMBL" id="MET3865501.1"/>
    </source>
</evidence>
<comment type="catalytic activity">
    <reaction evidence="6">
        <text>(R)-lactate + A = pyruvate + AH2</text>
        <dbReference type="Rhea" id="RHEA:15089"/>
        <dbReference type="ChEBI" id="CHEBI:13193"/>
        <dbReference type="ChEBI" id="CHEBI:15361"/>
        <dbReference type="ChEBI" id="CHEBI:16004"/>
        <dbReference type="ChEBI" id="CHEBI:17499"/>
    </reaction>
</comment>
<dbReference type="EC" id="1.1.99.14" evidence="6"/>
<dbReference type="GeneID" id="6140717"/>
<protein>
    <recommendedName>
        <fullName evidence="6">Glycolate oxidase iron-sulfur subunit</fullName>
        <ecNumber evidence="6">1.1.99.14</ecNumber>
    </recommendedName>
</protein>
<dbReference type="Pfam" id="PF13183">
    <property type="entry name" value="Fer4_8"/>
    <property type="match status" value="1"/>
</dbReference>
<evidence type="ECO:0000256" key="4">
    <source>
        <dbReference type="ARBA" id="ARBA00023004"/>
    </source>
</evidence>
<keyword evidence="10" id="KW-1185">Reference proteome</keyword>
<comment type="function">
    <text evidence="6">Component of a complex that catalyzes the oxidation of glycolate to glyoxylate.</text>
</comment>
<dbReference type="NCBIfam" id="NF008434">
    <property type="entry name" value="PRK11274.1"/>
    <property type="match status" value="1"/>
</dbReference>
<keyword evidence="5 6" id="KW-0411">Iron-sulfur</keyword>